<dbReference type="PROSITE" id="PS51194">
    <property type="entry name" value="HELICASE_CTER"/>
    <property type="match status" value="1"/>
</dbReference>
<dbReference type="Pfam" id="PF00271">
    <property type="entry name" value="Helicase_C"/>
    <property type="match status" value="1"/>
</dbReference>
<name>Q7VEG6_PROMA</name>
<dbReference type="Gene3D" id="3.40.50.300">
    <property type="entry name" value="P-loop containing nucleotide triphosphate hydrolases"/>
    <property type="match status" value="1"/>
</dbReference>
<dbReference type="InterPro" id="IPR049730">
    <property type="entry name" value="SNF2/RAD54-like_C"/>
</dbReference>
<evidence type="ECO:0000313" key="4">
    <source>
        <dbReference type="EMBL" id="AAP99093.1"/>
    </source>
</evidence>
<dbReference type="InterPro" id="IPR027417">
    <property type="entry name" value="P-loop_NTPase"/>
</dbReference>
<evidence type="ECO:0000259" key="3">
    <source>
        <dbReference type="PROSITE" id="PS51194"/>
    </source>
</evidence>
<dbReference type="KEGG" id="pma:Pro_0047"/>
<dbReference type="STRING" id="167539.Pro_0047"/>
<dbReference type="OrthoDB" id="9814088at2"/>
<dbReference type="SMART" id="SM00487">
    <property type="entry name" value="DEXDc"/>
    <property type="match status" value="1"/>
</dbReference>
<dbReference type="InterPro" id="IPR001650">
    <property type="entry name" value="Helicase_C-like"/>
</dbReference>
<dbReference type="GO" id="GO:0016787">
    <property type="term" value="F:hydrolase activity"/>
    <property type="evidence" value="ECO:0007669"/>
    <property type="project" value="UniProtKB-KW"/>
</dbReference>
<dbReference type="EnsemblBacteria" id="AAP99093">
    <property type="protein sequence ID" value="AAP99093"/>
    <property type="gene ID" value="Pro_0047"/>
</dbReference>
<accession>Q7VEG6</accession>
<dbReference type="Pfam" id="PF12419">
    <property type="entry name" value="DUF3670"/>
    <property type="match status" value="1"/>
</dbReference>
<keyword evidence="1" id="KW-0378">Hydrolase</keyword>
<keyword evidence="4" id="KW-0547">Nucleotide-binding</keyword>
<keyword evidence="4" id="KW-0067">ATP-binding</keyword>
<dbReference type="HOGENOM" id="CLU_000315_21_8_3"/>
<dbReference type="RefSeq" id="WP_011124202.1">
    <property type="nucleotide sequence ID" value="NC_005042.1"/>
</dbReference>
<dbReference type="InterPro" id="IPR022138">
    <property type="entry name" value="DUF3670"/>
</dbReference>
<protein>
    <submittedName>
        <fullName evidence="4">Superfamily II DNA/RNA helicases, SNF2 family</fullName>
    </submittedName>
</protein>
<reference evidence="4 5" key="1">
    <citation type="journal article" date="2003" name="Proc. Natl. Acad. Sci. U.S.A.">
        <title>Genome sequence of the cyanobacterium Prochlorococcus marinus SS120, a nearly minimal oxyphototrophic genome.</title>
        <authorList>
            <person name="Dufresne A."/>
            <person name="Salanoubat M."/>
            <person name="Partensky F."/>
            <person name="Artiguenave F."/>
            <person name="Axmann I.M."/>
            <person name="Barbe V."/>
            <person name="Duprat S."/>
            <person name="Galperin M.Y."/>
            <person name="Koonin E.V."/>
            <person name="Le Gall F."/>
            <person name="Makarova K.S."/>
            <person name="Ostrowski M."/>
            <person name="Oztas S."/>
            <person name="Robert C."/>
            <person name="Rogozin I.B."/>
            <person name="Scanlan D.J."/>
            <person name="Tandeau de Marsac N."/>
            <person name="Weissenbach J."/>
            <person name="Wincker P."/>
            <person name="Wolf Y.I."/>
            <person name="Hess W.R."/>
        </authorList>
    </citation>
    <scope>NUCLEOTIDE SEQUENCE [LARGE SCALE GENOMIC DNA]</scope>
    <source>
        <strain evidence="5">SARG / CCMP1375 / SS120</strain>
    </source>
</reference>
<feature type="domain" description="Helicase ATP-binding" evidence="2">
    <location>
        <begin position="591"/>
        <end position="760"/>
    </location>
</feature>
<dbReference type="Proteomes" id="UP000001420">
    <property type="component" value="Chromosome"/>
</dbReference>
<dbReference type="GO" id="GO:0004386">
    <property type="term" value="F:helicase activity"/>
    <property type="evidence" value="ECO:0007669"/>
    <property type="project" value="UniProtKB-KW"/>
</dbReference>
<sequence length="1062" mass="120657">MTLLHATWISTNWHPSNLGQSELFLWADQWRVVTPKQIIQTPSPHPFSLSSDELKEWLNSKKLLPNESINTSACLTLPSKPIHKKNNQKSKNQKTGIESEWKGLPLQAHEEIATQYECWPWKVDGISLTTVEATEWLTKLPLSKKDSDLSEELLWWAHLERWSLNLIASGLWLPQVKLHKKEGNEYRASWIPLLNQENERNRLEEFAKNIPLVAICAVPWIEAKGQIVNTEQVSNSNNNTLSLYRPRHNRVEVMDLLEELIDAQLRKDFQPRTKNLDPLLKAWQEALGTKDGIINLSNENAKRLEKASKNWKRGLSSNVQPAKTCLELIAPIDDLDLWDLNFSLQSESDPSIRLAADQIWEAGVEVTKVGGITIDNPSEILLEGLGRSLEIFPPIEKGLESPTPHTMKLSASEAFVLIRTAAAKLRDMGIGVILPNSLSKGFASRLGLAIQAELPESSLGVMLGESLNWDWELMIGGINLSMKELEMLAKKNSPLLNHKGTWIELRPNDLKNASKFFANTPELNLDKALRLSANKGNTFMKLPVHHFESGPRLQSVLEQYHHQKAPEPLPAPNGFHGQLRPYQERGLGWLAFLYRFKQGACLADDMGLGKTIQLLCFIQHLKVQNELTKPVLLIAPTSVLTNWKREAATFTPELCIHEHYGSKRHSSIPKLQNYLKKVDIMITSYGLLYRDGELLQEIDWQGIVIDEAQAIKNSKSKQSIITRAISKNLISNPFRIALTGTPVENRISELWALMDFLNPKVLGEEDFFNQRYKLPIEHYGDISSLKDLKTQVSPFILRRLKTDQSIISDLPQKIELNEWVGLSQEQELLYKQTVEKSLDELASLPIGQRQGKTLGLLTRLKQICNHPAIALKETQVEKNFLLRSSKLQRLEEILQEVKESHDRALLFTQFAEWGHLLQAYLQTKWESEVPFLHGGTPKGKRQEMIDRFQDDPRGPNIFLLSLKAGGVGLNLTRANHVFHIDRWWNPAVENQATDRAYRIGQKKSVIVHKFITTGTIEEKINQMILEKTELAENIVGSGESWLGQLSLEKLSELVALDSNPEF</sequence>
<dbReference type="SUPFAM" id="SSF52540">
    <property type="entry name" value="P-loop containing nucleoside triphosphate hydrolases"/>
    <property type="match status" value="2"/>
</dbReference>
<keyword evidence="4" id="KW-0347">Helicase</keyword>
<keyword evidence="5" id="KW-1185">Reference proteome</keyword>
<dbReference type="InterPro" id="IPR038718">
    <property type="entry name" value="SNF2-like_sf"/>
</dbReference>
<dbReference type="eggNOG" id="COG0553">
    <property type="taxonomic scope" value="Bacteria"/>
</dbReference>
<feature type="domain" description="Helicase C-terminal" evidence="3">
    <location>
        <begin position="889"/>
        <end position="1046"/>
    </location>
</feature>
<dbReference type="PROSITE" id="PS51192">
    <property type="entry name" value="HELICASE_ATP_BIND_1"/>
    <property type="match status" value="1"/>
</dbReference>
<dbReference type="AlphaFoldDB" id="Q7VEG6"/>
<dbReference type="FunFam" id="3.40.50.300:FF:000533">
    <property type="entry name" value="Helicase, Snf2 family"/>
    <property type="match status" value="1"/>
</dbReference>
<dbReference type="EMBL" id="AE017126">
    <property type="protein sequence ID" value="AAP99093.1"/>
    <property type="molecule type" value="Genomic_DNA"/>
</dbReference>
<evidence type="ECO:0000259" key="2">
    <source>
        <dbReference type="PROSITE" id="PS51192"/>
    </source>
</evidence>
<gene>
    <name evidence="4" type="primary">hepA</name>
    <name evidence="4" type="ordered locus">Pro_0047</name>
</gene>
<dbReference type="Gene3D" id="3.40.50.10810">
    <property type="entry name" value="Tandem AAA-ATPase domain"/>
    <property type="match status" value="1"/>
</dbReference>
<dbReference type="SMART" id="SM00490">
    <property type="entry name" value="HELICc"/>
    <property type="match status" value="1"/>
</dbReference>
<proteinExistence type="predicted"/>
<dbReference type="Pfam" id="PF00176">
    <property type="entry name" value="SNF2-rel_dom"/>
    <property type="match status" value="1"/>
</dbReference>
<dbReference type="PATRIC" id="fig|167539.5.peg.49"/>
<dbReference type="GO" id="GO:0005524">
    <property type="term" value="F:ATP binding"/>
    <property type="evidence" value="ECO:0007669"/>
    <property type="project" value="InterPro"/>
</dbReference>
<dbReference type="CDD" id="cd18793">
    <property type="entry name" value="SF2_C_SNF"/>
    <property type="match status" value="1"/>
</dbReference>
<dbReference type="PANTHER" id="PTHR10799">
    <property type="entry name" value="SNF2/RAD54 HELICASE FAMILY"/>
    <property type="match status" value="1"/>
</dbReference>
<organism evidence="4 5">
    <name type="scientific">Prochlorococcus marinus (strain SARG / CCMP1375 / SS120)</name>
    <dbReference type="NCBI Taxonomy" id="167539"/>
    <lineage>
        <taxon>Bacteria</taxon>
        <taxon>Bacillati</taxon>
        <taxon>Cyanobacteriota</taxon>
        <taxon>Cyanophyceae</taxon>
        <taxon>Synechococcales</taxon>
        <taxon>Prochlorococcaceae</taxon>
        <taxon>Prochlorococcus</taxon>
    </lineage>
</organism>
<dbReference type="InterPro" id="IPR000330">
    <property type="entry name" value="SNF2_N"/>
</dbReference>
<evidence type="ECO:0000256" key="1">
    <source>
        <dbReference type="ARBA" id="ARBA00022801"/>
    </source>
</evidence>
<dbReference type="InterPro" id="IPR014001">
    <property type="entry name" value="Helicase_ATP-bd"/>
</dbReference>
<evidence type="ECO:0000313" key="5">
    <source>
        <dbReference type="Proteomes" id="UP000001420"/>
    </source>
</evidence>